<reference evidence="9" key="1">
    <citation type="submission" date="2022-10" db="EMBL/GenBank/DDBJ databases">
        <title>Luteolibacter sp. GHJ8, whole genome shotgun sequencing project.</title>
        <authorList>
            <person name="Zhao G."/>
            <person name="Shen L."/>
        </authorList>
    </citation>
    <scope>NUCLEOTIDE SEQUENCE</scope>
    <source>
        <strain evidence="9">GHJ8</strain>
    </source>
</reference>
<evidence type="ECO:0000256" key="8">
    <source>
        <dbReference type="SAM" id="Phobius"/>
    </source>
</evidence>
<sequence length="348" mass="36807">MIRLVARAWPANAPRVDASKAVLAAVLPVYLLILAGAFLRKIGVLKKEQDEPVFHLVFSVLYPCLILDKILGSESVKQPGGVLWGIGAGFVLTVLSFGGAWLAAGLLRFQKGSGKRTFTLSAGVQNFGYTAIPVVEQVWVGGGALAMLFVHNLGVELAIWSVGVMLLSGDRQIPWRRLLNGPVVSVLLGLILVGSGVDTFLNPAPEGWVPDNWFEGGIYGLGAALRKTMGWLGAGAFPVAILITGAVMFDLVAAEKPSLKVVLGGCVVRLAVLPLFLLAAAKFLPAPLALKQVLVVQAAMPSAMTPIMLARIYGGRPGVAVQIVIATTVVSLFTLPFVIVWAMKWVGI</sequence>
<comment type="subcellular location">
    <subcellularLocation>
        <location evidence="1">Cell membrane</location>
        <topology evidence="1">Multi-pass membrane protein</topology>
    </subcellularLocation>
</comment>
<dbReference type="RefSeq" id="WP_264515211.1">
    <property type="nucleotide sequence ID" value="NZ_JAPDDR010000010.1"/>
</dbReference>
<feature type="transmembrane region" description="Helical" evidence="8">
    <location>
        <begin position="261"/>
        <end position="281"/>
    </location>
</feature>
<dbReference type="InterPro" id="IPR004776">
    <property type="entry name" value="Mem_transp_PIN-like"/>
</dbReference>
<feature type="transmembrane region" description="Helical" evidence="8">
    <location>
        <begin position="320"/>
        <end position="343"/>
    </location>
</feature>
<dbReference type="EMBL" id="JAPDDR010000010">
    <property type="protein sequence ID" value="MCW1915656.1"/>
    <property type="molecule type" value="Genomic_DNA"/>
</dbReference>
<keyword evidence="6 8" id="KW-1133">Transmembrane helix</keyword>
<feature type="transmembrane region" description="Helical" evidence="8">
    <location>
        <begin position="21"/>
        <end position="40"/>
    </location>
</feature>
<keyword evidence="5 8" id="KW-0812">Transmembrane</keyword>
<feature type="transmembrane region" description="Helical" evidence="8">
    <location>
        <begin position="144"/>
        <end position="167"/>
    </location>
</feature>
<comment type="caution">
    <text evidence="9">The sequence shown here is derived from an EMBL/GenBank/DDBJ whole genome shotgun (WGS) entry which is preliminary data.</text>
</comment>
<keyword evidence="4" id="KW-1003">Cell membrane</keyword>
<organism evidence="9 10">
    <name type="scientific">Luteolibacter rhizosphaerae</name>
    <dbReference type="NCBI Taxonomy" id="2989719"/>
    <lineage>
        <taxon>Bacteria</taxon>
        <taxon>Pseudomonadati</taxon>
        <taxon>Verrucomicrobiota</taxon>
        <taxon>Verrucomicrobiia</taxon>
        <taxon>Verrucomicrobiales</taxon>
        <taxon>Verrucomicrobiaceae</taxon>
        <taxon>Luteolibacter</taxon>
    </lineage>
</organism>
<dbReference type="Proteomes" id="UP001165653">
    <property type="component" value="Unassembled WGS sequence"/>
</dbReference>
<evidence type="ECO:0000256" key="5">
    <source>
        <dbReference type="ARBA" id="ARBA00022692"/>
    </source>
</evidence>
<feature type="transmembrane region" description="Helical" evidence="8">
    <location>
        <begin position="83"/>
        <end position="104"/>
    </location>
</feature>
<gene>
    <name evidence="9" type="ORF">OJ996_18870</name>
</gene>
<feature type="transmembrane region" description="Helical" evidence="8">
    <location>
        <begin position="179"/>
        <end position="197"/>
    </location>
</feature>
<name>A0ABT3G721_9BACT</name>
<keyword evidence="7 8" id="KW-0472">Membrane</keyword>
<keyword evidence="3" id="KW-0813">Transport</keyword>
<proteinExistence type="inferred from homology"/>
<keyword evidence="10" id="KW-1185">Reference proteome</keyword>
<dbReference type="Gene3D" id="1.20.1530.20">
    <property type="match status" value="1"/>
</dbReference>
<dbReference type="Pfam" id="PF03547">
    <property type="entry name" value="Mem_trans"/>
    <property type="match status" value="2"/>
</dbReference>
<evidence type="ECO:0000256" key="6">
    <source>
        <dbReference type="ARBA" id="ARBA00022989"/>
    </source>
</evidence>
<evidence type="ECO:0000313" key="10">
    <source>
        <dbReference type="Proteomes" id="UP001165653"/>
    </source>
</evidence>
<evidence type="ECO:0000256" key="3">
    <source>
        <dbReference type="ARBA" id="ARBA00022448"/>
    </source>
</evidence>
<protein>
    <submittedName>
        <fullName evidence="9">AEC family transporter</fullName>
    </submittedName>
</protein>
<accession>A0ABT3G721</accession>
<dbReference type="PANTHER" id="PTHR36838:SF1">
    <property type="entry name" value="SLR1864 PROTEIN"/>
    <property type="match status" value="1"/>
</dbReference>
<evidence type="ECO:0000256" key="1">
    <source>
        <dbReference type="ARBA" id="ARBA00004651"/>
    </source>
</evidence>
<evidence type="ECO:0000256" key="4">
    <source>
        <dbReference type="ARBA" id="ARBA00022475"/>
    </source>
</evidence>
<comment type="similarity">
    <text evidence="2">Belongs to the auxin efflux carrier (TC 2.A.69) family.</text>
</comment>
<evidence type="ECO:0000256" key="7">
    <source>
        <dbReference type="ARBA" id="ARBA00023136"/>
    </source>
</evidence>
<evidence type="ECO:0000256" key="2">
    <source>
        <dbReference type="ARBA" id="ARBA00010145"/>
    </source>
</evidence>
<dbReference type="InterPro" id="IPR038770">
    <property type="entry name" value="Na+/solute_symporter_sf"/>
</dbReference>
<feature type="transmembrane region" description="Helical" evidence="8">
    <location>
        <begin position="229"/>
        <end position="249"/>
    </location>
</feature>
<dbReference type="PANTHER" id="PTHR36838">
    <property type="entry name" value="AUXIN EFFLUX CARRIER FAMILY PROTEIN"/>
    <property type="match status" value="1"/>
</dbReference>
<evidence type="ECO:0000313" key="9">
    <source>
        <dbReference type="EMBL" id="MCW1915656.1"/>
    </source>
</evidence>